<keyword evidence="1" id="KW-0812">Transmembrane</keyword>
<evidence type="ECO:0000313" key="3">
    <source>
        <dbReference type="Proteomes" id="UP000265520"/>
    </source>
</evidence>
<name>A0A392NVZ9_9FABA</name>
<protein>
    <submittedName>
        <fullName evidence="2">Uncharacterized protein</fullName>
    </submittedName>
</protein>
<proteinExistence type="predicted"/>
<evidence type="ECO:0000313" key="2">
    <source>
        <dbReference type="EMBL" id="MCI03993.1"/>
    </source>
</evidence>
<keyword evidence="1" id="KW-0472">Membrane</keyword>
<evidence type="ECO:0000256" key="1">
    <source>
        <dbReference type="SAM" id="Phobius"/>
    </source>
</evidence>
<sequence length="111" mass="12279">MSPASSITRGIRSRSVSKGNTTIETASAAPIRVEGFVSFCFFFLHVASFSLRVLFLQVLFRRVLFRPILFIRVDVLSFGIMVFCVPSCAKWKRFGGQGFGHVPSSGIKVSN</sequence>
<feature type="transmembrane region" description="Helical" evidence="1">
    <location>
        <begin position="63"/>
        <end position="83"/>
    </location>
</feature>
<dbReference type="Proteomes" id="UP000265520">
    <property type="component" value="Unassembled WGS sequence"/>
</dbReference>
<dbReference type="EMBL" id="LXQA010053949">
    <property type="protein sequence ID" value="MCI03993.1"/>
    <property type="molecule type" value="Genomic_DNA"/>
</dbReference>
<reference evidence="2 3" key="1">
    <citation type="journal article" date="2018" name="Front. Plant Sci.">
        <title>Red Clover (Trifolium pratense) and Zigzag Clover (T. medium) - A Picture of Genomic Similarities and Differences.</title>
        <authorList>
            <person name="Dluhosova J."/>
            <person name="Istvanek J."/>
            <person name="Nedelnik J."/>
            <person name="Repkova J."/>
        </authorList>
    </citation>
    <scope>NUCLEOTIDE SEQUENCE [LARGE SCALE GENOMIC DNA]</scope>
    <source>
        <strain evidence="3">cv. 10/8</strain>
        <tissue evidence="2">Leaf</tissue>
    </source>
</reference>
<keyword evidence="3" id="KW-1185">Reference proteome</keyword>
<accession>A0A392NVZ9</accession>
<dbReference type="AlphaFoldDB" id="A0A392NVZ9"/>
<keyword evidence="1" id="KW-1133">Transmembrane helix</keyword>
<comment type="caution">
    <text evidence="2">The sequence shown here is derived from an EMBL/GenBank/DDBJ whole genome shotgun (WGS) entry which is preliminary data.</text>
</comment>
<feature type="transmembrane region" description="Helical" evidence="1">
    <location>
        <begin position="36"/>
        <end position="56"/>
    </location>
</feature>
<organism evidence="2 3">
    <name type="scientific">Trifolium medium</name>
    <dbReference type="NCBI Taxonomy" id="97028"/>
    <lineage>
        <taxon>Eukaryota</taxon>
        <taxon>Viridiplantae</taxon>
        <taxon>Streptophyta</taxon>
        <taxon>Embryophyta</taxon>
        <taxon>Tracheophyta</taxon>
        <taxon>Spermatophyta</taxon>
        <taxon>Magnoliopsida</taxon>
        <taxon>eudicotyledons</taxon>
        <taxon>Gunneridae</taxon>
        <taxon>Pentapetalae</taxon>
        <taxon>rosids</taxon>
        <taxon>fabids</taxon>
        <taxon>Fabales</taxon>
        <taxon>Fabaceae</taxon>
        <taxon>Papilionoideae</taxon>
        <taxon>50 kb inversion clade</taxon>
        <taxon>NPAAA clade</taxon>
        <taxon>Hologalegina</taxon>
        <taxon>IRL clade</taxon>
        <taxon>Trifolieae</taxon>
        <taxon>Trifolium</taxon>
    </lineage>
</organism>